<reference evidence="3 4" key="1">
    <citation type="submission" date="2019-11" db="EMBL/GenBank/DDBJ databases">
        <title>Metabolism of dissolved organic matter in forest soils.</title>
        <authorList>
            <person name="Cyle K.T."/>
            <person name="Wilhelm R.C."/>
            <person name="Martinez C.E."/>
        </authorList>
    </citation>
    <scope>NUCLEOTIDE SEQUENCE [LARGE SCALE GENOMIC DNA]</scope>
    <source>
        <strain evidence="3 4">5N</strain>
    </source>
</reference>
<dbReference type="CDD" id="cd00761">
    <property type="entry name" value="Glyco_tranf_GTA_type"/>
    <property type="match status" value="1"/>
</dbReference>
<feature type="domain" description="Glycosyltransferase 2-like" evidence="2">
    <location>
        <begin position="25"/>
        <end position="163"/>
    </location>
</feature>
<name>A0A972NPF4_9BURK</name>
<dbReference type="PANTHER" id="PTHR22916">
    <property type="entry name" value="GLYCOSYLTRANSFERASE"/>
    <property type="match status" value="1"/>
</dbReference>
<dbReference type="InterPro" id="IPR001173">
    <property type="entry name" value="Glyco_trans_2-like"/>
</dbReference>
<protein>
    <submittedName>
        <fullName evidence="3">Glycosyltransferase</fullName>
    </submittedName>
</protein>
<dbReference type="PANTHER" id="PTHR22916:SF3">
    <property type="entry name" value="UDP-GLCNAC:BETAGAL BETA-1,3-N-ACETYLGLUCOSAMINYLTRANSFERASE-LIKE PROTEIN 1"/>
    <property type="match status" value="1"/>
</dbReference>
<evidence type="ECO:0000313" key="3">
    <source>
        <dbReference type="EMBL" id="NPT56632.1"/>
    </source>
</evidence>
<evidence type="ECO:0000256" key="1">
    <source>
        <dbReference type="SAM" id="Phobius"/>
    </source>
</evidence>
<dbReference type="InterPro" id="IPR029044">
    <property type="entry name" value="Nucleotide-diphossugar_trans"/>
</dbReference>
<evidence type="ECO:0000313" key="4">
    <source>
        <dbReference type="Proteomes" id="UP000655523"/>
    </source>
</evidence>
<dbReference type="AlphaFoldDB" id="A0A972NPF4"/>
<dbReference type="Pfam" id="PF00535">
    <property type="entry name" value="Glycos_transf_2"/>
    <property type="match status" value="1"/>
</dbReference>
<dbReference type="Proteomes" id="UP000655523">
    <property type="component" value="Unassembled WGS sequence"/>
</dbReference>
<organism evidence="3 4">
    <name type="scientific">Paraburkholderia elongata</name>
    <dbReference type="NCBI Taxonomy" id="2675747"/>
    <lineage>
        <taxon>Bacteria</taxon>
        <taxon>Pseudomonadati</taxon>
        <taxon>Pseudomonadota</taxon>
        <taxon>Betaproteobacteria</taxon>
        <taxon>Burkholderiales</taxon>
        <taxon>Burkholderiaceae</taxon>
        <taxon>Paraburkholderia</taxon>
    </lineage>
</organism>
<gene>
    <name evidence="3" type="ORF">GNZ13_19085</name>
</gene>
<sequence>MERREERREKTIVGKYDRSAMKEISIVVPCFNQEEFIAETLESVLRQSHSDWECIIVNDGSTDGSEAIIQQYAKKDRRFLSFTKANGGVAAARNFGFSQAKGMLFVPLDGDDKLHPDFLRRAVECFTTQPDIDLVHCKTQRFGESSKTWRLPEYSYEKLLWQNMIVNTTMYRREAFFRSGGYASEMVHGFEDWEFYVRLLSPQSKVWFVDAPLYLYRVKKSSRSTQLVELGKVEESQRLIYVRNRAIYDRFVDNPISVFGKRMKEFAPFYSARYKRQVHYVHMAYSVVIAGLLGVGALLLRH</sequence>
<accession>A0A972NPF4</accession>
<dbReference type="EMBL" id="WOEZ01000098">
    <property type="protein sequence ID" value="NPT56632.1"/>
    <property type="molecule type" value="Genomic_DNA"/>
</dbReference>
<keyword evidence="1" id="KW-0472">Membrane</keyword>
<keyword evidence="1" id="KW-0812">Transmembrane</keyword>
<keyword evidence="4" id="KW-1185">Reference proteome</keyword>
<dbReference type="GO" id="GO:0016758">
    <property type="term" value="F:hexosyltransferase activity"/>
    <property type="evidence" value="ECO:0007669"/>
    <property type="project" value="UniProtKB-ARBA"/>
</dbReference>
<dbReference type="SUPFAM" id="SSF53448">
    <property type="entry name" value="Nucleotide-diphospho-sugar transferases"/>
    <property type="match status" value="1"/>
</dbReference>
<keyword evidence="1" id="KW-1133">Transmembrane helix</keyword>
<comment type="caution">
    <text evidence="3">The sequence shown here is derived from an EMBL/GenBank/DDBJ whole genome shotgun (WGS) entry which is preliminary data.</text>
</comment>
<dbReference type="Gene3D" id="3.90.550.10">
    <property type="entry name" value="Spore Coat Polysaccharide Biosynthesis Protein SpsA, Chain A"/>
    <property type="match status" value="1"/>
</dbReference>
<proteinExistence type="predicted"/>
<feature type="transmembrane region" description="Helical" evidence="1">
    <location>
        <begin position="280"/>
        <end position="300"/>
    </location>
</feature>
<evidence type="ECO:0000259" key="2">
    <source>
        <dbReference type="Pfam" id="PF00535"/>
    </source>
</evidence>